<evidence type="ECO:0000256" key="4">
    <source>
        <dbReference type="ARBA" id="ARBA00022643"/>
    </source>
</evidence>
<keyword evidence="7 9" id="KW-0694">RNA-binding</keyword>
<evidence type="ECO:0000256" key="3">
    <source>
        <dbReference type="ARBA" id="ARBA00022630"/>
    </source>
</evidence>
<dbReference type="InterPro" id="IPR035587">
    <property type="entry name" value="DUS-like_FMN-bd"/>
</dbReference>
<dbReference type="Pfam" id="PF01207">
    <property type="entry name" value="Dus"/>
    <property type="match status" value="1"/>
</dbReference>
<dbReference type="InterPro" id="IPR013785">
    <property type="entry name" value="Aldolase_TIM"/>
</dbReference>
<dbReference type="CDD" id="cd02801">
    <property type="entry name" value="DUS_like_FMN"/>
    <property type="match status" value="1"/>
</dbReference>
<proteinExistence type="inferred from homology"/>
<comment type="cofactor">
    <cofactor evidence="1 9">
        <name>FMN</name>
        <dbReference type="ChEBI" id="CHEBI:58210"/>
    </cofactor>
</comment>
<evidence type="ECO:0000256" key="1">
    <source>
        <dbReference type="ARBA" id="ARBA00001917"/>
    </source>
</evidence>
<comment type="caution">
    <text evidence="9">Lacks conserved residue(s) required for the propagation of feature annotation.</text>
</comment>
<comment type="function">
    <text evidence="9">Catalyzes the synthesis of 5,6-dihydrouridine (D), a modified base found in the D-loop of most tRNAs, via the reduction of the C5-C6 double bond in target uridines. Specifically modifies U16 in tRNAs.</text>
</comment>
<dbReference type="EC" id="1.3.1.-" evidence="9"/>
<keyword evidence="6 9" id="KW-0521">NADP</keyword>
<evidence type="ECO:0000313" key="11">
    <source>
        <dbReference type="EMBL" id="MBB6210508.1"/>
    </source>
</evidence>
<feature type="binding site" evidence="9">
    <location>
        <begin position="223"/>
        <end position="224"/>
    </location>
    <ligand>
        <name>FMN</name>
        <dbReference type="ChEBI" id="CHEBI:58210"/>
    </ligand>
</feature>
<feature type="site" description="Interacts with tRNA" evidence="9">
    <location>
        <position position="176"/>
    </location>
</feature>
<accession>A0A7W9ZG88</accession>
<keyword evidence="12" id="KW-1185">Reference proteome</keyword>
<evidence type="ECO:0000259" key="10">
    <source>
        <dbReference type="Pfam" id="PF01207"/>
    </source>
</evidence>
<dbReference type="HAMAP" id="MF_02043">
    <property type="entry name" value="DusC_subfam"/>
    <property type="match status" value="1"/>
</dbReference>
<evidence type="ECO:0000256" key="7">
    <source>
        <dbReference type="ARBA" id="ARBA00022884"/>
    </source>
</evidence>
<feature type="domain" description="DUS-like FMN-binding" evidence="10">
    <location>
        <begin position="4"/>
        <end position="235"/>
    </location>
</feature>
<feature type="binding site" evidence="9">
    <location>
        <position position="68"/>
    </location>
    <ligand>
        <name>FMN</name>
        <dbReference type="ChEBI" id="CHEBI:58210"/>
    </ligand>
</feature>
<dbReference type="InterPro" id="IPR018517">
    <property type="entry name" value="tRNA_hU_synthase_CS"/>
</dbReference>
<evidence type="ECO:0000256" key="6">
    <source>
        <dbReference type="ARBA" id="ARBA00022857"/>
    </source>
</evidence>
<comment type="catalytic activity">
    <reaction evidence="9">
        <text>5,6-dihydrouridine(16) in tRNA + NAD(+) = uridine(16) in tRNA + NADH + H(+)</text>
        <dbReference type="Rhea" id="RHEA:53380"/>
        <dbReference type="Rhea" id="RHEA-COMP:13543"/>
        <dbReference type="Rhea" id="RHEA-COMP:13544"/>
        <dbReference type="ChEBI" id="CHEBI:15378"/>
        <dbReference type="ChEBI" id="CHEBI:57540"/>
        <dbReference type="ChEBI" id="CHEBI:57945"/>
        <dbReference type="ChEBI" id="CHEBI:65315"/>
        <dbReference type="ChEBI" id="CHEBI:74443"/>
    </reaction>
</comment>
<feature type="binding site" evidence="9">
    <location>
        <position position="139"/>
    </location>
    <ligand>
        <name>FMN</name>
        <dbReference type="ChEBI" id="CHEBI:58210"/>
    </ligand>
</feature>
<dbReference type="GO" id="GO:0050660">
    <property type="term" value="F:flavin adenine dinucleotide binding"/>
    <property type="evidence" value="ECO:0007669"/>
    <property type="project" value="InterPro"/>
</dbReference>
<dbReference type="Proteomes" id="UP000544872">
    <property type="component" value="Unassembled WGS sequence"/>
</dbReference>
<feature type="active site" description="Proton donor" evidence="9">
    <location>
        <position position="98"/>
    </location>
</feature>
<keyword evidence="8 9" id="KW-0560">Oxidoreductase</keyword>
<feature type="site" description="Interacts with tRNA; defines subfamily-specific binding signature" evidence="9">
    <location>
        <position position="272"/>
    </location>
</feature>
<feature type="site" description="Interacts with tRNA; defines subfamily-specific binding signature" evidence="9">
    <location>
        <position position="35"/>
    </location>
</feature>
<dbReference type="PANTHER" id="PTHR11082:SF26">
    <property type="entry name" value="TRNA-DIHYDROURIDINE(16) SYNTHASE"/>
    <property type="match status" value="1"/>
</dbReference>
<comment type="similarity">
    <text evidence="9">Belongs to the Dus family. DusC subfamily.</text>
</comment>
<keyword evidence="3 9" id="KW-0285">Flavoprotein</keyword>
<dbReference type="Gene3D" id="3.20.20.70">
    <property type="entry name" value="Aldolase class I"/>
    <property type="match status" value="1"/>
</dbReference>
<gene>
    <name evidence="9" type="primary">dusC</name>
    <name evidence="11" type="ORF">FHS48_001924</name>
</gene>
<dbReference type="GO" id="GO:0017150">
    <property type="term" value="F:tRNA dihydrouridine synthase activity"/>
    <property type="evidence" value="ECO:0007669"/>
    <property type="project" value="UniProtKB-UniRule"/>
</dbReference>
<dbReference type="PANTHER" id="PTHR11082">
    <property type="entry name" value="TRNA-DIHYDROURIDINE SYNTHASE"/>
    <property type="match status" value="1"/>
</dbReference>
<dbReference type="GO" id="GO:0000049">
    <property type="term" value="F:tRNA binding"/>
    <property type="evidence" value="ECO:0007669"/>
    <property type="project" value="UniProtKB-UniRule"/>
</dbReference>
<name>A0A7W9ZG88_NOVIT</name>
<evidence type="ECO:0000256" key="9">
    <source>
        <dbReference type="HAMAP-Rule" id="MF_02043"/>
    </source>
</evidence>
<evidence type="ECO:0000256" key="2">
    <source>
        <dbReference type="ARBA" id="ARBA00022555"/>
    </source>
</evidence>
<feature type="binding site" evidence="9">
    <location>
        <begin position="199"/>
        <end position="201"/>
    </location>
    <ligand>
        <name>FMN</name>
        <dbReference type="ChEBI" id="CHEBI:58210"/>
    </ligand>
</feature>
<feature type="site" description="Interacts with tRNA; defines subfamily-specific binding signature" evidence="9">
    <location>
        <position position="274"/>
    </location>
</feature>
<dbReference type="RefSeq" id="WP_311769117.1">
    <property type="nucleotide sequence ID" value="NZ_JACIIX010000006.1"/>
</dbReference>
<feature type="site" description="Interacts with tRNA; defines subfamily-specific binding signature" evidence="9">
    <location>
        <position position="299"/>
    </location>
</feature>
<feature type="site" description="Interacts with tRNA" evidence="9">
    <location>
        <position position="95"/>
    </location>
</feature>
<comment type="catalytic activity">
    <reaction evidence="9">
        <text>5,6-dihydrouridine(16) in tRNA + NADP(+) = uridine(16) in tRNA + NADPH + H(+)</text>
        <dbReference type="Rhea" id="RHEA:53376"/>
        <dbReference type="Rhea" id="RHEA-COMP:13543"/>
        <dbReference type="Rhea" id="RHEA-COMP:13544"/>
        <dbReference type="ChEBI" id="CHEBI:15378"/>
        <dbReference type="ChEBI" id="CHEBI:57783"/>
        <dbReference type="ChEBI" id="CHEBI:58349"/>
        <dbReference type="ChEBI" id="CHEBI:65315"/>
        <dbReference type="ChEBI" id="CHEBI:74443"/>
    </reaction>
</comment>
<comment type="caution">
    <text evidence="11">The sequence shown here is derived from an EMBL/GenBank/DDBJ whole genome shotgun (WGS) entry which is preliminary data.</text>
</comment>
<dbReference type="SUPFAM" id="SSF51395">
    <property type="entry name" value="FMN-linked oxidoreductases"/>
    <property type="match status" value="1"/>
</dbReference>
<keyword evidence="5 9" id="KW-0819">tRNA processing</keyword>
<sequence>MQLLLAPMEGLMDPAMRGLLTALGGYDRAVSEFVRVSQGVLPAHVWHRYCPELLTGGTTAAGTPVYVQIMGPEPEVTADNAAYAVSLGAPGIDLNFGCPSKTVNRRCAGASLLKTPDLIADIIAATRRAVPAGIPVTAKVRLGYEDKEHFLDIARAVEDGGATSVAVHARTRAEGYRPPAHWHYVAEIRAALHIPVIANGEIWTPEDYAACRAASGGPDVMLGRGAIARPDLARRLRDHGTAWPWERIAACFLRYDDALAADDCTPTMRAGRLKQWLALVKQHAATDWPFTPALFEHLKGLTDITAVRAALSDPSGLSGVDTGVPTRG</sequence>
<dbReference type="PROSITE" id="PS01136">
    <property type="entry name" value="UPF0034"/>
    <property type="match status" value="1"/>
</dbReference>
<dbReference type="EMBL" id="JACIIX010000006">
    <property type="protein sequence ID" value="MBB6210508.1"/>
    <property type="molecule type" value="Genomic_DNA"/>
</dbReference>
<keyword evidence="2 9" id="KW-0820">tRNA-binding</keyword>
<dbReference type="AlphaFoldDB" id="A0A7W9ZG88"/>
<keyword evidence="4 9" id="KW-0288">FMN</keyword>
<reference evidence="11 12" key="1">
    <citation type="submission" date="2020-08" db="EMBL/GenBank/DDBJ databases">
        <title>Genomic Encyclopedia of Type Strains, Phase IV (KMG-IV): sequencing the most valuable type-strain genomes for metagenomic binning, comparative biology and taxonomic classification.</title>
        <authorList>
            <person name="Goeker M."/>
        </authorList>
    </citation>
    <scope>NUCLEOTIDE SEQUENCE [LARGE SCALE GENOMIC DNA]</scope>
    <source>
        <strain evidence="11 12">DSM 11590</strain>
    </source>
</reference>
<evidence type="ECO:0000256" key="5">
    <source>
        <dbReference type="ARBA" id="ARBA00022694"/>
    </source>
</evidence>
<evidence type="ECO:0000256" key="8">
    <source>
        <dbReference type="ARBA" id="ARBA00023002"/>
    </source>
</evidence>
<protein>
    <recommendedName>
        <fullName evidence="9">tRNA-dihydrouridine(16) synthase</fullName>
        <ecNumber evidence="9">1.3.1.-</ecNumber>
    </recommendedName>
    <alternativeName>
        <fullName evidence="9">U16-specific dihydrouridine synthase</fullName>
        <shortName evidence="9">U16-specific Dus</shortName>
    </alternativeName>
    <alternativeName>
        <fullName evidence="9">tRNA-dihydrouridine synthase C</fullName>
    </alternativeName>
</protein>
<dbReference type="GO" id="GO:0010181">
    <property type="term" value="F:FMN binding"/>
    <property type="evidence" value="ECO:0007669"/>
    <property type="project" value="UniProtKB-UniRule"/>
</dbReference>
<organism evidence="11 12">
    <name type="scientific">Novispirillum itersonii</name>
    <name type="common">Aquaspirillum itersonii</name>
    <dbReference type="NCBI Taxonomy" id="189"/>
    <lineage>
        <taxon>Bacteria</taxon>
        <taxon>Pseudomonadati</taxon>
        <taxon>Pseudomonadota</taxon>
        <taxon>Alphaproteobacteria</taxon>
        <taxon>Rhodospirillales</taxon>
        <taxon>Novispirillaceae</taxon>
        <taxon>Novispirillum</taxon>
    </lineage>
</organism>
<evidence type="ECO:0000313" key="12">
    <source>
        <dbReference type="Proteomes" id="UP000544872"/>
    </source>
</evidence>
<dbReference type="InterPro" id="IPR032886">
    <property type="entry name" value="DusC"/>
</dbReference>